<organism evidence="1 2">
    <name type="scientific">Naganishia adeliensis</name>
    <dbReference type="NCBI Taxonomy" id="92952"/>
    <lineage>
        <taxon>Eukaryota</taxon>
        <taxon>Fungi</taxon>
        <taxon>Dikarya</taxon>
        <taxon>Basidiomycota</taxon>
        <taxon>Agaricomycotina</taxon>
        <taxon>Tremellomycetes</taxon>
        <taxon>Filobasidiales</taxon>
        <taxon>Filobasidiaceae</taxon>
        <taxon>Naganishia</taxon>
    </lineage>
</organism>
<reference evidence="1" key="1">
    <citation type="submission" date="2023-04" db="EMBL/GenBank/DDBJ databases">
        <title>Draft Genome sequencing of Naganishia species isolated from polar environments using Oxford Nanopore Technology.</title>
        <authorList>
            <person name="Leo P."/>
            <person name="Venkateswaran K."/>
        </authorList>
    </citation>
    <scope>NUCLEOTIDE SEQUENCE</scope>
    <source>
        <strain evidence="1">MNA-CCFEE 5262</strain>
    </source>
</reference>
<sequence length="287" mass="31919">MAPTASSSSYATPLFPAVVGSAPSPTWSNFTMSPGFLDWYNRELEQGNLDSVILSDDWCLPGPFVTAPQPRAPSPPASLPVSADVQALLDLPQATIDQNGALLSIALSSPATINPAELQRKCRSYANDEGSDDAPEAEVVTPNINININNDDLHNLDNHSVSSIEVPLADECDSSDGGEDDMLEVDEVVRYYWNLGDVRFLIVRNGVRNLFSFETLEERFNGVKSAIWAFWQRRKRGRVDPSKVREYMRCHGHSSFHARCMWHLLPEQDERTLIAAQKKGILHKVRL</sequence>
<evidence type="ECO:0000313" key="1">
    <source>
        <dbReference type="EMBL" id="KAJ9111508.1"/>
    </source>
</evidence>
<evidence type="ECO:0000313" key="2">
    <source>
        <dbReference type="Proteomes" id="UP001230649"/>
    </source>
</evidence>
<dbReference type="Proteomes" id="UP001230649">
    <property type="component" value="Unassembled WGS sequence"/>
</dbReference>
<accession>A0ACC2WJ59</accession>
<proteinExistence type="predicted"/>
<dbReference type="EMBL" id="JASBWS010000018">
    <property type="protein sequence ID" value="KAJ9111508.1"/>
    <property type="molecule type" value="Genomic_DNA"/>
</dbReference>
<name>A0ACC2WJ59_9TREE</name>
<gene>
    <name evidence="1" type="ORF">QFC20_002479</name>
</gene>
<comment type="caution">
    <text evidence="1">The sequence shown here is derived from an EMBL/GenBank/DDBJ whole genome shotgun (WGS) entry which is preliminary data.</text>
</comment>
<protein>
    <submittedName>
        <fullName evidence="1">Uncharacterized protein</fullName>
    </submittedName>
</protein>
<keyword evidence="2" id="KW-1185">Reference proteome</keyword>